<sequence>MSAALGEEDPAIVEVVEKLTHEGNLLYRSGKLTQEDKANVAKLEHRLQRAIAHIPQASEKEKLQRRLKISASLPHIRASMHAFVAYFPVGNDHAASLYHDLFERFPRENDKTISFFLGGVGDARNLYATMIGLHQSERNGGAPRRKYRFVANDINRCALTRDLIIWTLLEELSTLEQDSDHRLMALATIFFIYESNIMPKYIHDNLRAIMEKILVSLNKGNSPLEWVSFHEYDTPKYIEVLKHWLGEGDEAFTTSEAMRGIQSAFPRQVPSYEQKCQKEQQLYAEYGLLYPPKKILLSREPELSNLLKNKLKPNKLREYVERNWRFNPTMMDLDWYKQMQRMGGLGGFDINTNPFDAVAHFYDYHTGHSPTSLFDHVAPLFNRAADALKKMKRRLHVEVICGDVVEIAEWFRFGISPTRVPRLKKLPTEFDIIHLSNIPFEARTLEASAWVPSSLMDKMIREGDENEDSVWYYGLFRTDTWERCWKIPGNVNHAEKGERWEDDVVSAADRQLVDLAGAALSLVNQESI</sequence>
<evidence type="ECO:0000313" key="2">
    <source>
        <dbReference type="EMBL" id="QSZ28722.1"/>
    </source>
</evidence>
<organism evidence="2 3">
    <name type="scientific">Monilinia vaccinii-corymbosi</name>
    <dbReference type="NCBI Taxonomy" id="61207"/>
    <lineage>
        <taxon>Eukaryota</taxon>
        <taxon>Fungi</taxon>
        <taxon>Dikarya</taxon>
        <taxon>Ascomycota</taxon>
        <taxon>Pezizomycotina</taxon>
        <taxon>Leotiomycetes</taxon>
        <taxon>Helotiales</taxon>
        <taxon>Sclerotiniaceae</taxon>
        <taxon>Monilinia</taxon>
    </lineage>
</organism>
<keyword evidence="3" id="KW-1185">Reference proteome</keyword>
<dbReference type="OrthoDB" id="2423701at2759"/>
<dbReference type="InterPro" id="IPR027974">
    <property type="entry name" value="DUF4470"/>
</dbReference>
<gene>
    <name evidence="2" type="ORF">DSL72_003224</name>
</gene>
<dbReference type="Pfam" id="PF14737">
    <property type="entry name" value="DUF4470"/>
    <property type="match status" value="1"/>
</dbReference>
<proteinExistence type="predicted"/>
<dbReference type="Proteomes" id="UP000672032">
    <property type="component" value="Chromosome 1"/>
</dbReference>
<feature type="domain" description="DUF4470" evidence="1">
    <location>
        <begin position="89"/>
        <end position="178"/>
    </location>
</feature>
<protein>
    <recommendedName>
        <fullName evidence="1">DUF4470 domain-containing protein</fullName>
    </recommendedName>
</protein>
<dbReference type="EMBL" id="CP063405">
    <property type="protein sequence ID" value="QSZ28722.1"/>
    <property type="molecule type" value="Genomic_DNA"/>
</dbReference>
<accession>A0A8A3NWB9</accession>
<name>A0A8A3NWB9_9HELO</name>
<reference evidence="2" key="1">
    <citation type="submission" date="2020-10" db="EMBL/GenBank/DDBJ databases">
        <title>Genome Sequence of Monilinia vaccinii-corymbosi Sheds Light on Mummy Berry Disease Infection of Blueberry and Mating Type.</title>
        <authorList>
            <person name="Yow A.G."/>
            <person name="Zhang Y."/>
            <person name="Bansal K."/>
            <person name="Eacker S.M."/>
            <person name="Sullivan S."/>
            <person name="Liachko I."/>
            <person name="Cubeta M.A."/>
            <person name="Rollins J.A."/>
            <person name="Ashrafi H."/>
        </authorList>
    </citation>
    <scope>NUCLEOTIDE SEQUENCE</scope>
    <source>
        <strain evidence="2">RL-1</strain>
    </source>
</reference>
<evidence type="ECO:0000313" key="3">
    <source>
        <dbReference type="Proteomes" id="UP000672032"/>
    </source>
</evidence>
<dbReference type="AlphaFoldDB" id="A0A8A3NWB9"/>
<evidence type="ECO:0000259" key="1">
    <source>
        <dbReference type="Pfam" id="PF14737"/>
    </source>
</evidence>